<keyword evidence="3" id="KW-1185">Reference proteome</keyword>
<protein>
    <recommendedName>
        <fullName evidence="4">DUF3108 domain-containing protein</fullName>
    </recommendedName>
</protein>
<organism evidence="2 3">
    <name type="scientific">Rubrivivax gelatinosus (strain NBRC 100245 / IL144)</name>
    <dbReference type="NCBI Taxonomy" id="983917"/>
    <lineage>
        <taxon>Bacteria</taxon>
        <taxon>Pseudomonadati</taxon>
        <taxon>Pseudomonadota</taxon>
        <taxon>Betaproteobacteria</taxon>
        <taxon>Burkholderiales</taxon>
        <taxon>Sphaerotilaceae</taxon>
        <taxon>Rubrivivax</taxon>
    </lineage>
</organism>
<dbReference type="RefSeq" id="WP_014426443.1">
    <property type="nucleotide sequence ID" value="NC_017075.1"/>
</dbReference>
<dbReference type="EMBL" id="AP012320">
    <property type="protein sequence ID" value="BAL93551.1"/>
    <property type="molecule type" value="Genomic_DNA"/>
</dbReference>
<dbReference type="PATRIC" id="fig|983917.3.peg.201"/>
<dbReference type="AlphaFoldDB" id="I0HKL4"/>
<feature type="region of interest" description="Disordered" evidence="1">
    <location>
        <begin position="62"/>
        <end position="93"/>
    </location>
</feature>
<evidence type="ECO:0000313" key="2">
    <source>
        <dbReference type="EMBL" id="BAL93551.1"/>
    </source>
</evidence>
<evidence type="ECO:0000256" key="1">
    <source>
        <dbReference type="SAM" id="MobiDB-lite"/>
    </source>
</evidence>
<name>I0HKL4_RUBGI</name>
<dbReference type="STRING" id="983917.RGE_02060"/>
<proteinExistence type="predicted"/>
<dbReference type="Pfam" id="PF11306">
    <property type="entry name" value="DUF3108"/>
    <property type="match status" value="1"/>
</dbReference>
<gene>
    <name evidence="2" type="ordered locus">RGE_02060</name>
</gene>
<evidence type="ECO:0008006" key="4">
    <source>
        <dbReference type="Google" id="ProtNLM"/>
    </source>
</evidence>
<dbReference type="KEGG" id="rge:RGE_02060"/>
<evidence type="ECO:0000313" key="3">
    <source>
        <dbReference type="Proteomes" id="UP000007883"/>
    </source>
</evidence>
<dbReference type="Proteomes" id="UP000007883">
    <property type="component" value="Chromosome"/>
</dbReference>
<dbReference type="HOGENOM" id="CLU_924033_0_0_4"/>
<dbReference type="eggNOG" id="ENOG5032VYA">
    <property type="taxonomic scope" value="Bacteria"/>
</dbReference>
<sequence length="301" mass="32330">MPAPRTLSPPRRSRRWRSAAALAAGLAALHLALLDALNRPPTSGPAAAPATPPLVVRMLVPQPAPAPVEPPPRRVPPRAPGPAPQAAPPPLYAVRLPPPQQLRWQRRRGEAEDELRLDFEHDAAGYRLVLADGAGDGWASRGAVGVHGLEPERLVERRRQREVRAANFRREIGRISFSGGAGELPLQPGAQDRLSWLLQLAGVVAAAPQRFGPGAAVELFVAGARGDAGWRRFEVRGAEPLDLPAGPVAGALRLESLPQRPYEPALEVWLDPARGWLPVRWRSRVAETGAEADHRLAAAGS</sequence>
<accession>I0HKL4</accession>
<reference evidence="2 3" key="1">
    <citation type="journal article" date="2012" name="J. Bacteriol.">
        <title>Complete genome sequence of phototrophic betaproteobacterium Rubrivivax gelatinosus IL144.</title>
        <authorList>
            <person name="Nagashima S."/>
            <person name="Kamimura A."/>
            <person name="Shimizu T."/>
            <person name="Nakamura-isaki S."/>
            <person name="Aono E."/>
            <person name="Sakamoto K."/>
            <person name="Ichikawa N."/>
            <person name="Nakazawa H."/>
            <person name="Sekine M."/>
            <person name="Yamazaki S."/>
            <person name="Fujita N."/>
            <person name="Shimada K."/>
            <person name="Hanada S."/>
            <person name="Nagashima K.V.P."/>
        </authorList>
    </citation>
    <scope>NUCLEOTIDE SEQUENCE [LARGE SCALE GENOMIC DNA]</scope>
    <source>
        <strain evidence="3">NBRC 100245 / IL144</strain>
    </source>
</reference>
<dbReference type="InterPro" id="IPR021457">
    <property type="entry name" value="DUF3108"/>
</dbReference>